<keyword evidence="6" id="KW-1185">Reference proteome</keyword>
<evidence type="ECO:0000256" key="3">
    <source>
        <dbReference type="HAMAP-Rule" id="MF_01172"/>
    </source>
</evidence>
<evidence type="ECO:0000256" key="4">
    <source>
        <dbReference type="NCBIfam" id="TIGR03241"/>
    </source>
</evidence>
<feature type="binding site" evidence="3">
    <location>
        <position position="213"/>
    </location>
    <ligand>
        <name>substrate</name>
    </ligand>
</feature>
<dbReference type="NCBIfam" id="TIGR03241">
    <property type="entry name" value="arg_catab_astB"/>
    <property type="match status" value="1"/>
</dbReference>
<name>A0ABS3Z7M5_9GAMM</name>
<feature type="binding site" evidence="3">
    <location>
        <position position="361"/>
    </location>
    <ligand>
        <name>substrate</name>
    </ligand>
</feature>
<reference evidence="5 6" key="1">
    <citation type="submission" date="2020-09" db="EMBL/GenBank/DDBJ databases">
        <authorList>
            <person name="Tanuku N.R.S."/>
        </authorList>
    </citation>
    <scope>NUCLEOTIDE SEQUENCE [LARGE SCALE GENOMIC DNA]</scope>
    <source>
        <strain evidence="5 6">AK62</strain>
    </source>
</reference>
<comment type="function">
    <text evidence="3">Catalyzes the hydrolysis of N(2)-succinylarginine into N(2)-succinylornithine, ammonia and CO(2).</text>
</comment>
<feature type="binding site" evidence="3">
    <location>
        <position position="110"/>
    </location>
    <ligand>
        <name>substrate</name>
    </ligand>
</feature>
<accession>A0ABS3Z7M5</accession>
<dbReference type="Proteomes" id="UP000810171">
    <property type="component" value="Unassembled WGS sequence"/>
</dbReference>
<comment type="catalytic activity">
    <reaction evidence="3">
        <text>N(2)-succinyl-L-arginine + 2 H2O + 2 H(+) = N(2)-succinyl-L-ornithine + 2 NH4(+) + CO2</text>
        <dbReference type="Rhea" id="RHEA:19533"/>
        <dbReference type="ChEBI" id="CHEBI:15377"/>
        <dbReference type="ChEBI" id="CHEBI:15378"/>
        <dbReference type="ChEBI" id="CHEBI:16526"/>
        <dbReference type="ChEBI" id="CHEBI:28938"/>
        <dbReference type="ChEBI" id="CHEBI:58241"/>
        <dbReference type="ChEBI" id="CHEBI:58514"/>
        <dbReference type="EC" id="3.5.3.23"/>
    </reaction>
</comment>
<feature type="binding site" evidence="3">
    <location>
        <begin position="19"/>
        <end position="28"/>
    </location>
    <ligand>
        <name>substrate</name>
    </ligand>
</feature>
<keyword evidence="1 3" id="KW-0056">Arginine metabolism</keyword>
<protein>
    <recommendedName>
        <fullName evidence="3 4">N-succinylarginine dihydrolase</fullName>
        <ecNumber evidence="3 4">3.5.3.23</ecNumber>
    </recommendedName>
</protein>
<dbReference type="PANTHER" id="PTHR30420:SF2">
    <property type="entry name" value="N-SUCCINYLARGININE DIHYDROLASE"/>
    <property type="match status" value="1"/>
</dbReference>
<dbReference type="HAMAP" id="MF_01172">
    <property type="entry name" value="AstB"/>
    <property type="match status" value="1"/>
</dbReference>
<feature type="binding site" evidence="3">
    <location>
        <begin position="137"/>
        <end position="138"/>
    </location>
    <ligand>
        <name>substrate</name>
    </ligand>
</feature>
<dbReference type="InterPro" id="IPR037031">
    <property type="entry name" value="AstB_sf"/>
</dbReference>
<dbReference type="InterPro" id="IPR007079">
    <property type="entry name" value="SuccinylArg_d-Hdrlase_AstB"/>
</dbReference>
<evidence type="ECO:0000313" key="5">
    <source>
        <dbReference type="EMBL" id="MBP0047710.1"/>
    </source>
</evidence>
<dbReference type="EC" id="3.5.3.23" evidence="3 4"/>
<feature type="active site" description="Nucleophile" evidence="3">
    <location>
        <position position="367"/>
    </location>
</feature>
<feature type="active site" evidence="3">
    <location>
        <position position="174"/>
    </location>
</feature>
<evidence type="ECO:0000256" key="2">
    <source>
        <dbReference type="ARBA" id="ARBA00022801"/>
    </source>
</evidence>
<comment type="subunit">
    <text evidence="3">Homodimer.</text>
</comment>
<organism evidence="5 6">
    <name type="scientific">Marinobacterium alkalitolerans</name>
    <dbReference type="NCBI Taxonomy" id="1542925"/>
    <lineage>
        <taxon>Bacteria</taxon>
        <taxon>Pseudomonadati</taxon>
        <taxon>Pseudomonadota</taxon>
        <taxon>Gammaproteobacteria</taxon>
        <taxon>Oceanospirillales</taxon>
        <taxon>Oceanospirillaceae</taxon>
        <taxon>Marinobacterium</taxon>
    </lineage>
</organism>
<dbReference type="EMBL" id="JACVEW010000003">
    <property type="protein sequence ID" value="MBP0047710.1"/>
    <property type="molecule type" value="Genomic_DNA"/>
</dbReference>
<dbReference type="PANTHER" id="PTHR30420">
    <property type="entry name" value="N-SUCCINYLARGININE DIHYDROLASE"/>
    <property type="match status" value="1"/>
</dbReference>
<comment type="pathway">
    <text evidence="3">Amino-acid degradation; L-arginine degradation via AST pathway; L-glutamate and succinate from L-arginine: step 2/5.</text>
</comment>
<dbReference type="GO" id="GO:0009015">
    <property type="term" value="F:N-succinylarginine dihydrolase activity"/>
    <property type="evidence" value="ECO:0007669"/>
    <property type="project" value="UniProtKB-EC"/>
</dbReference>
<comment type="caution">
    <text evidence="5">The sequence shown here is derived from an EMBL/GenBank/DDBJ whole genome shotgun (WGS) entry which is preliminary data.</text>
</comment>
<dbReference type="Pfam" id="PF04996">
    <property type="entry name" value="AstB"/>
    <property type="match status" value="1"/>
</dbReference>
<keyword evidence="2 3" id="KW-0378">Hydrolase</keyword>
<gene>
    <name evidence="3 5" type="primary">astB</name>
    <name evidence="5" type="ORF">H9C73_03100</name>
</gene>
<dbReference type="Gene3D" id="3.75.10.20">
    <property type="entry name" value="Succinylarginine dihydrolase"/>
    <property type="match status" value="1"/>
</dbReference>
<dbReference type="SUPFAM" id="SSF55909">
    <property type="entry name" value="Pentein"/>
    <property type="match status" value="1"/>
</dbReference>
<dbReference type="NCBIfam" id="NF009789">
    <property type="entry name" value="PRK13281.1"/>
    <property type="match status" value="1"/>
</dbReference>
<proteinExistence type="inferred from homology"/>
<feature type="binding site" evidence="3">
    <location>
        <position position="251"/>
    </location>
    <ligand>
        <name>substrate</name>
    </ligand>
</feature>
<feature type="active site" evidence="3">
    <location>
        <position position="249"/>
    </location>
</feature>
<sequence length="444" mass="48794">MMSVELNIDGLVGPTHFYGGLAVGNLASARHRARPSNPKAAALQGLAKMKRLMELGLEQAVMPPLARPDLDSLRRLGFDGSHETIIKAAREQAPDLLRACYSASGMWVANAATVSPSADTPDGKVHFTPANLISQFHRALEAPQTAQLLQRLFHHPDHFVHHPALPSAPPFGDEGAANHSRFCAGYGEAGVALFVHGDPAQSDGPRPGRYPARQQYQASLAVARQHGLSRAAVVFAQQNPRGIDQGVFHNDVIAVANQCLLFCHAEAFADPDQVYQQLDRALQGQLEVIEVGSDQVSVEEAVNSYLFNSQLLSLADGKTLLLVPGECQRELRVWQYLQALEAAPGGIDRLEVMDLRQSMDNGGGPACLRLRVVLSDTELHAMHQGVRLTERLYRQLVDWVERHYRDHLVPDDLADPELMQESYRALDELSRMLALEGIYPFQQA</sequence>
<evidence type="ECO:0000313" key="6">
    <source>
        <dbReference type="Proteomes" id="UP000810171"/>
    </source>
</evidence>
<comment type="similarity">
    <text evidence="3">Belongs to the succinylarginine dihydrolase family.</text>
</comment>
<evidence type="ECO:0000256" key="1">
    <source>
        <dbReference type="ARBA" id="ARBA00022503"/>
    </source>
</evidence>